<gene>
    <name evidence="11" type="ORF">FHU35_11982</name>
</gene>
<dbReference type="PANTHER" id="PTHR24221:SF654">
    <property type="entry name" value="ATP-BINDING CASSETTE SUB-FAMILY B MEMBER 6"/>
    <property type="match status" value="1"/>
</dbReference>
<evidence type="ECO:0000256" key="6">
    <source>
        <dbReference type="ARBA" id="ARBA00023136"/>
    </source>
</evidence>
<protein>
    <submittedName>
        <fullName evidence="11">ATP-binding cassette subfamily B protein</fullName>
    </submittedName>
</protein>
<dbReference type="SUPFAM" id="SSF90123">
    <property type="entry name" value="ABC transporter transmembrane region"/>
    <property type="match status" value="1"/>
</dbReference>
<comment type="caution">
    <text evidence="11">The sequence shown here is derived from an EMBL/GenBank/DDBJ whole genome shotgun (WGS) entry which is preliminary data.</text>
</comment>
<keyword evidence="5 8" id="KW-1133">Transmembrane helix</keyword>
<dbReference type="InterPro" id="IPR039421">
    <property type="entry name" value="Type_1_exporter"/>
</dbReference>
<feature type="domain" description="ABC transmembrane type-1" evidence="10">
    <location>
        <begin position="20"/>
        <end position="298"/>
    </location>
</feature>
<dbReference type="GO" id="GO:0005524">
    <property type="term" value="F:ATP binding"/>
    <property type="evidence" value="ECO:0007669"/>
    <property type="project" value="UniProtKB-KW"/>
</dbReference>
<dbReference type="PANTHER" id="PTHR24221">
    <property type="entry name" value="ATP-BINDING CASSETTE SUB-FAMILY B"/>
    <property type="match status" value="1"/>
</dbReference>
<proteinExistence type="predicted"/>
<dbReference type="Pfam" id="PF00005">
    <property type="entry name" value="ABC_tran"/>
    <property type="match status" value="1"/>
</dbReference>
<evidence type="ECO:0000256" key="5">
    <source>
        <dbReference type="ARBA" id="ARBA00022989"/>
    </source>
</evidence>
<dbReference type="InterPro" id="IPR036640">
    <property type="entry name" value="ABC1_TM_sf"/>
</dbReference>
<dbReference type="Pfam" id="PF00664">
    <property type="entry name" value="ABC_membrane"/>
    <property type="match status" value="1"/>
</dbReference>
<dbReference type="InterPro" id="IPR027417">
    <property type="entry name" value="P-loop_NTPase"/>
</dbReference>
<feature type="transmembrane region" description="Helical" evidence="8">
    <location>
        <begin position="245"/>
        <end position="264"/>
    </location>
</feature>
<evidence type="ECO:0000256" key="2">
    <source>
        <dbReference type="ARBA" id="ARBA00022692"/>
    </source>
</evidence>
<feature type="compositionally biased region" description="Basic and acidic residues" evidence="7">
    <location>
        <begin position="587"/>
        <end position="599"/>
    </location>
</feature>
<feature type="transmembrane region" description="Helical" evidence="8">
    <location>
        <begin position="125"/>
        <end position="151"/>
    </location>
</feature>
<evidence type="ECO:0000256" key="3">
    <source>
        <dbReference type="ARBA" id="ARBA00022741"/>
    </source>
</evidence>
<evidence type="ECO:0000259" key="9">
    <source>
        <dbReference type="PROSITE" id="PS50893"/>
    </source>
</evidence>
<comment type="subcellular location">
    <subcellularLocation>
        <location evidence="1">Cell membrane</location>
        <topology evidence="1">Multi-pass membrane protein</topology>
    </subcellularLocation>
</comment>
<sequence length="599" mass="64311">MRAEDRLVLNTARAAGPAGAGLVLLALVEPVTRLALPGLLGSSVDTAIAGRPMSTSLVLLLVVLAVGTLTEIARESWEVRAEVTGTRWLRSRVLRHLLSLGGDGRRHFAVGDVLSRLLESARTTATGISAMVIVLTSVCTSLGGLVALFWIDVWLGALFLVGAPAMWMLTRWLIRRVGAMTTTYQRLSGELASRFVDAVRGARSIRAHGTVDREVDRILAPLPELEAAGGAFWETQRKAMWQAGLLAPVLQIGVLAVGGFAALAGRISPGELLAAQGYLTYAQGLLKQTALLARLAVARGSAQRLRELLDVPVPASGLRHLPSGPGRLSLRGVRVRYGERWVLDGVNLDLPPGRSIAIVGASGAGKSTLTEVAGGLLTPDEGRVLLDGVPLSEVDPRELRSAFAFAFECPHLLGETLADALAYSDRTPSPRRVGEALRSSAAEGFVRRLPEGERTPLRDLRLSGGERQRLGLARAVARRARVVVLDDVTSSVDTATEVQIGAALERALRGTTRLIVAHRMSAAERADAVVWLHGGVVRAFAHHDELMEHPEYRAVFQPRRPSLGRDSAVERARDPELTMEMAPLPVERSHSDVRSGRAR</sequence>
<evidence type="ECO:0000313" key="11">
    <source>
        <dbReference type="EMBL" id="TWG08363.1"/>
    </source>
</evidence>
<accession>A0A561V9R0</accession>
<feature type="compositionally biased region" description="Basic and acidic residues" evidence="7">
    <location>
        <begin position="567"/>
        <end position="576"/>
    </location>
</feature>
<evidence type="ECO:0000313" key="12">
    <source>
        <dbReference type="Proteomes" id="UP000316184"/>
    </source>
</evidence>
<evidence type="ECO:0000256" key="8">
    <source>
        <dbReference type="SAM" id="Phobius"/>
    </source>
</evidence>
<dbReference type="GO" id="GO:0016887">
    <property type="term" value="F:ATP hydrolysis activity"/>
    <property type="evidence" value="ECO:0007669"/>
    <property type="project" value="InterPro"/>
</dbReference>
<dbReference type="OrthoDB" id="9806127at2"/>
<keyword evidence="3" id="KW-0547">Nucleotide-binding</keyword>
<dbReference type="GO" id="GO:0005886">
    <property type="term" value="C:plasma membrane"/>
    <property type="evidence" value="ECO:0007669"/>
    <property type="project" value="UniProtKB-SubCell"/>
</dbReference>
<dbReference type="CDD" id="cd07346">
    <property type="entry name" value="ABC_6TM_exporters"/>
    <property type="match status" value="1"/>
</dbReference>
<dbReference type="EMBL" id="VIWX01000001">
    <property type="protein sequence ID" value="TWG08363.1"/>
    <property type="molecule type" value="Genomic_DNA"/>
</dbReference>
<dbReference type="SMART" id="SM00382">
    <property type="entry name" value="AAA"/>
    <property type="match status" value="1"/>
</dbReference>
<dbReference type="PROSITE" id="PS50893">
    <property type="entry name" value="ABC_TRANSPORTER_2"/>
    <property type="match status" value="1"/>
</dbReference>
<evidence type="ECO:0000259" key="10">
    <source>
        <dbReference type="PROSITE" id="PS50929"/>
    </source>
</evidence>
<keyword evidence="2 8" id="KW-0812">Transmembrane</keyword>
<evidence type="ECO:0000256" key="1">
    <source>
        <dbReference type="ARBA" id="ARBA00004651"/>
    </source>
</evidence>
<keyword evidence="12" id="KW-1185">Reference proteome</keyword>
<dbReference type="PROSITE" id="PS00211">
    <property type="entry name" value="ABC_TRANSPORTER_1"/>
    <property type="match status" value="1"/>
</dbReference>
<feature type="domain" description="ABC transporter" evidence="9">
    <location>
        <begin position="328"/>
        <end position="559"/>
    </location>
</feature>
<keyword evidence="4 11" id="KW-0067">ATP-binding</keyword>
<feature type="transmembrane region" description="Helical" evidence="8">
    <location>
        <begin position="7"/>
        <end position="28"/>
    </location>
</feature>
<dbReference type="PROSITE" id="PS50929">
    <property type="entry name" value="ABC_TM1F"/>
    <property type="match status" value="1"/>
</dbReference>
<feature type="transmembrane region" description="Helical" evidence="8">
    <location>
        <begin position="157"/>
        <end position="174"/>
    </location>
</feature>
<reference evidence="11 12" key="1">
    <citation type="submission" date="2019-06" db="EMBL/GenBank/DDBJ databases">
        <title>Sequencing the genomes of 1000 actinobacteria strains.</title>
        <authorList>
            <person name="Klenk H.-P."/>
        </authorList>
    </citation>
    <scope>NUCLEOTIDE SEQUENCE [LARGE SCALE GENOMIC DNA]</scope>
    <source>
        <strain evidence="11 12">DSM 46699</strain>
    </source>
</reference>
<dbReference type="InterPro" id="IPR017871">
    <property type="entry name" value="ABC_transporter-like_CS"/>
</dbReference>
<dbReference type="InterPro" id="IPR003593">
    <property type="entry name" value="AAA+_ATPase"/>
</dbReference>
<evidence type="ECO:0000256" key="7">
    <source>
        <dbReference type="SAM" id="MobiDB-lite"/>
    </source>
</evidence>
<dbReference type="InterPro" id="IPR011527">
    <property type="entry name" value="ABC1_TM_dom"/>
</dbReference>
<keyword evidence="6 8" id="KW-0472">Membrane</keyword>
<organism evidence="11 12">
    <name type="scientific">Saccharopolyspora dendranthemae</name>
    <dbReference type="NCBI Taxonomy" id="1181886"/>
    <lineage>
        <taxon>Bacteria</taxon>
        <taxon>Bacillati</taxon>
        <taxon>Actinomycetota</taxon>
        <taxon>Actinomycetes</taxon>
        <taxon>Pseudonocardiales</taxon>
        <taxon>Pseudonocardiaceae</taxon>
        <taxon>Saccharopolyspora</taxon>
    </lineage>
</organism>
<dbReference type="GO" id="GO:0140359">
    <property type="term" value="F:ABC-type transporter activity"/>
    <property type="evidence" value="ECO:0007669"/>
    <property type="project" value="InterPro"/>
</dbReference>
<feature type="transmembrane region" description="Helical" evidence="8">
    <location>
        <begin position="48"/>
        <end position="70"/>
    </location>
</feature>
<evidence type="ECO:0000256" key="4">
    <source>
        <dbReference type="ARBA" id="ARBA00022840"/>
    </source>
</evidence>
<dbReference type="Gene3D" id="1.20.1560.10">
    <property type="entry name" value="ABC transporter type 1, transmembrane domain"/>
    <property type="match status" value="1"/>
</dbReference>
<dbReference type="Gene3D" id="3.40.50.300">
    <property type="entry name" value="P-loop containing nucleotide triphosphate hydrolases"/>
    <property type="match status" value="1"/>
</dbReference>
<feature type="region of interest" description="Disordered" evidence="7">
    <location>
        <begin position="563"/>
        <end position="599"/>
    </location>
</feature>
<dbReference type="SUPFAM" id="SSF52540">
    <property type="entry name" value="P-loop containing nucleoside triphosphate hydrolases"/>
    <property type="match status" value="1"/>
</dbReference>
<dbReference type="Proteomes" id="UP000316184">
    <property type="component" value="Unassembled WGS sequence"/>
</dbReference>
<dbReference type="InterPro" id="IPR003439">
    <property type="entry name" value="ABC_transporter-like_ATP-bd"/>
</dbReference>
<name>A0A561V9R0_9PSEU</name>
<dbReference type="AlphaFoldDB" id="A0A561V9R0"/>
<dbReference type="GO" id="GO:0034040">
    <property type="term" value="F:ATPase-coupled lipid transmembrane transporter activity"/>
    <property type="evidence" value="ECO:0007669"/>
    <property type="project" value="TreeGrafter"/>
</dbReference>